<dbReference type="Proteomes" id="UP001144096">
    <property type="component" value="Unassembled WGS sequence"/>
</dbReference>
<evidence type="ECO:0000313" key="1">
    <source>
        <dbReference type="EMBL" id="MCR6484700.1"/>
    </source>
</evidence>
<dbReference type="EMBL" id="JAMXQV010000008">
    <property type="protein sequence ID" value="MCR6484700.1"/>
    <property type="molecule type" value="Genomic_DNA"/>
</dbReference>
<name>A0A9X2NDA1_9PSEU</name>
<gene>
    <name evidence="1" type="ORF">M8542_17880</name>
</gene>
<reference evidence="1" key="1">
    <citation type="submission" date="2022-06" db="EMBL/GenBank/DDBJ databases">
        <title>Amycolatopsis iheyaensis sp. nov., a new species of the genus Amycolatopsis isolated from soil in Iheya island, Japan.</title>
        <authorList>
            <person name="Ngamcharungchit C."/>
            <person name="Kanto H."/>
            <person name="Take A."/>
            <person name="Intra B."/>
            <person name="Matsumoto A."/>
            <person name="Panbangred W."/>
            <person name="Inahashi Y."/>
        </authorList>
    </citation>
    <scope>NUCLEOTIDE SEQUENCE</scope>
    <source>
        <strain evidence="1">OK19-0408</strain>
    </source>
</reference>
<dbReference type="RefSeq" id="WP_257921310.1">
    <property type="nucleotide sequence ID" value="NZ_JAMXQV010000008.1"/>
</dbReference>
<proteinExistence type="predicted"/>
<evidence type="ECO:0000313" key="2">
    <source>
        <dbReference type="Proteomes" id="UP001144096"/>
    </source>
</evidence>
<dbReference type="AlphaFoldDB" id="A0A9X2NDA1"/>
<keyword evidence="2" id="KW-1185">Reference proteome</keyword>
<sequence>MVRNVHTRRFPGASAHLIPLLDTLGTPGDRLWPVAGWPPTRLDGPRVPGTTAGHGPVRYVLEEAAPDRLRFRFTAPRGVEGHHEFTVDGDALTHVLAASLHGPARLTWPLFFRPMHDALLEDLLDRAEHAVTGGVAPPARWSPYVRFLRALIRASAPSKSRRTAARRPG</sequence>
<protein>
    <submittedName>
        <fullName evidence="1">SRPBCC family protein</fullName>
    </submittedName>
</protein>
<comment type="caution">
    <text evidence="1">The sequence shown here is derived from an EMBL/GenBank/DDBJ whole genome shotgun (WGS) entry which is preliminary data.</text>
</comment>
<accession>A0A9X2NDA1</accession>
<organism evidence="1 2">
    <name type="scientific">Amycolatopsis iheyensis</name>
    <dbReference type="NCBI Taxonomy" id="2945988"/>
    <lineage>
        <taxon>Bacteria</taxon>
        <taxon>Bacillati</taxon>
        <taxon>Actinomycetota</taxon>
        <taxon>Actinomycetes</taxon>
        <taxon>Pseudonocardiales</taxon>
        <taxon>Pseudonocardiaceae</taxon>
        <taxon>Amycolatopsis</taxon>
    </lineage>
</organism>